<accession>A0A3P6RB50</accession>
<protein>
    <submittedName>
        <fullName evidence="1">Uncharacterized protein</fullName>
    </submittedName>
</protein>
<evidence type="ECO:0000313" key="1">
    <source>
        <dbReference type="EMBL" id="VDK60312.1"/>
    </source>
</evidence>
<proteinExistence type="predicted"/>
<dbReference type="Proteomes" id="UP000271889">
    <property type="component" value="Unassembled WGS sequence"/>
</dbReference>
<dbReference type="EMBL" id="UYRV01014449">
    <property type="protein sequence ID" value="VDK60312.1"/>
    <property type="molecule type" value="Genomic_DNA"/>
</dbReference>
<gene>
    <name evidence="1" type="ORF">CGOC_LOCUS4960</name>
</gene>
<name>A0A3P6RB50_CYLGO</name>
<organism evidence="1 2">
    <name type="scientific">Cylicostephanus goldi</name>
    <name type="common">Nematode worm</name>
    <dbReference type="NCBI Taxonomy" id="71465"/>
    <lineage>
        <taxon>Eukaryota</taxon>
        <taxon>Metazoa</taxon>
        <taxon>Ecdysozoa</taxon>
        <taxon>Nematoda</taxon>
        <taxon>Chromadorea</taxon>
        <taxon>Rhabditida</taxon>
        <taxon>Rhabditina</taxon>
        <taxon>Rhabditomorpha</taxon>
        <taxon>Strongyloidea</taxon>
        <taxon>Strongylidae</taxon>
        <taxon>Cylicostephanus</taxon>
    </lineage>
</organism>
<reference evidence="1 2" key="1">
    <citation type="submission" date="2018-11" db="EMBL/GenBank/DDBJ databases">
        <authorList>
            <consortium name="Pathogen Informatics"/>
        </authorList>
    </citation>
    <scope>NUCLEOTIDE SEQUENCE [LARGE SCALE GENOMIC DNA]</scope>
</reference>
<evidence type="ECO:0000313" key="2">
    <source>
        <dbReference type="Proteomes" id="UP000271889"/>
    </source>
</evidence>
<dbReference type="AlphaFoldDB" id="A0A3P6RB50"/>
<sequence length="89" mass="10401">MNFIVGKDHDQPRRRFVVAQWEWEHCRNLGLCEWNPFAQVSDAMMSFKNDALFPPAEAEVDYNMRIFSEINTIDDPNEKANCLVFTSAM</sequence>
<keyword evidence="2" id="KW-1185">Reference proteome</keyword>